<accession>A0ABU4WDR5</accession>
<name>A0ABU4WDR5_9FUSO</name>
<gene>
    <name evidence="1" type="ORF">RFV38_12450</name>
</gene>
<keyword evidence="2" id="KW-1185">Reference proteome</keyword>
<evidence type="ECO:0000313" key="1">
    <source>
        <dbReference type="EMBL" id="MDX8337295.1"/>
    </source>
</evidence>
<dbReference type="Proteomes" id="UP001279681">
    <property type="component" value="Unassembled WGS sequence"/>
</dbReference>
<protein>
    <submittedName>
        <fullName evidence="1">Uncharacterized protein</fullName>
    </submittedName>
</protein>
<proteinExistence type="predicted"/>
<reference evidence="2" key="1">
    <citation type="submission" date="2023-07" db="EMBL/GenBank/DDBJ databases">
        <authorList>
            <person name="Colorado M.A."/>
            <person name="Villamil L.M."/>
            <person name="Melo J.F."/>
            <person name="Rodriguez J.A."/>
            <person name="Ruiz R.Y."/>
        </authorList>
    </citation>
    <scope>NUCLEOTIDE SEQUENCE [LARGE SCALE GENOMIC DNA]</scope>
    <source>
        <strain evidence="2">C33</strain>
    </source>
</reference>
<evidence type="ECO:0000313" key="2">
    <source>
        <dbReference type="Proteomes" id="UP001279681"/>
    </source>
</evidence>
<dbReference type="RefSeq" id="WP_320314638.1">
    <property type="nucleotide sequence ID" value="NZ_JAVIKH010000028.1"/>
</dbReference>
<organism evidence="1 2">
    <name type="scientific">Candidatus Cetobacterium colombiensis</name>
    <dbReference type="NCBI Taxonomy" id="3073100"/>
    <lineage>
        <taxon>Bacteria</taxon>
        <taxon>Fusobacteriati</taxon>
        <taxon>Fusobacteriota</taxon>
        <taxon>Fusobacteriia</taxon>
        <taxon>Fusobacteriales</taxon>
        <taxon>Fusobacteriaceae</taxon>
        <taxon>Cetobacterium</taxon>
    </lineage>
</organism>
<comment type="caution">
    <text evidence="1">The sequence shown here is derived from an EMBL/GenBank/DDBJ whole genome shotgun (WGS) entry which is preliminary data.</text>
</comment>
<dbReference type="EMBL" id="JAVIKH010000028">
    <property type="protein sequence ID" value="MDX8337295.1"/>
    <property type="molecule type" value="Genomic_DNA"/>
</dbReference>
<sequence>MERVYLTNSNFKALLNSFKISGVEYEFIIKEIGEGFDEGELFSPFEKNKILLKKNMILNYKDFYEKNKEILDSDRSKISKRDSYKLYNSSPAYHKDIECEYLKKDYENFTIDENLPINQLEEYKKWLKENENMYHENFSTFNLIHVKKWGENVNVAQYEHKNNSGTKELELDGIDELKQKINKLYRNEIEDKDKIEFKKIIKWSYLSNEEDFKIKKNMIIKYKPVLKEIHDLKMKIIDYLLNKYMNETTMKDREIYNVSILKRVGFKPCNYCKEAH</sequence>